<dbReference type="SUPFAM" id="SSF52821">
    <property type="entry name" value="Rhodanese/Cell cycle control phosphatase"/>
    <property type="match status" value="1"/>
</dbReference>
<dbReference type="InterPro" id="IPR036873">
    <property type="entry name" value="Rhodanese-like_dom_sf"/>
</dbReference>
<comment type="caution">
    <text evidence="3">The sequence shown here is derived from an EMBL/GenBank/DDBJ whole genome shotgun (WGS) entry which is preliminary data.</text>
</comment>
<dbReference type="Gene3D" id="3.40.250.10">
    <property type="entry name" value="Rhodanese-like domain"/>
    <property type="match status" value="1"/>
</dbReference>
<dbReference type="InterPro" id="IPR001763">
    <property type="entry name" value="Rhodanese-like_dom"/>
</dbReference>
<dbReference type="Proteomes" id="UP000325372">
    <property type="component" value="Unassembled WGS sequence"/>
</dbReference>
<dbReference type="InterPro" id="IPR050229">
    <property type="entry name" value="GlpE_sulfurtransferase"/>
</dbReference>
<dbReference type="SMART" id="SM00450">
    <property type="entry name" value="RHOD"/>
    <property type="match status" value="1"/>
</dbReference>
<accession>A0A5N0T9X7</accession>
<dbReference type="EMBL" id="VYXP01000004">
    <property type="protein sequence ID" value="KAA9131853.1"/>
    <property type="molecule type" value="Genomic_DNA"/>
</dbReference>
<dbReference type="PANTHER" id="PTHR43031:SF18">
    <property type="entry name" value="RHODANESE-RELATED SULFURTRANSFERASES"/>
    <property type="match status" value="1"/>
</dbReference>
<keyword evidence="4" id="KW-1185">Reference proteome</keyword>
<dbReference type="AlphaFoldDB" id="A0A5N0T9X7"/>
<dbReference type="Pfam" id="PF00581">
    <property type="entry name" value="Rhodanese"/>
    <property type="match status" value="1"/>
</dbReference>
<keyword evidence="1" id="KW-0812">Transmembrane</keyword>
<organism evidence="3 4">
    <name type="scientific">Marinihelvus fidelis</name>
    <dbReference type="NCBI Taxonomy" id="2613842"/>
    <lineage>
        <taxon>Bacteria</taxon>
        <taxon>Pseudomonadati</taxon>
        <taxon>Pseudomonadota</taxon>
        <taxon>Gammaproteobacteria</taxon>
        <taxon>Chromatiales</taxon>
        <taxon>Wenzhouxiangellaceae</taxon>
        <taxon>Marinihelvus</taxon>
    </lineage>
</organism>
<keyword evidence="1" id="KW-0472">Membrane</keyword>
<proteinExistence type="predicted"/>
<evidence type="ECO:0000313" key="4">
    <source>
        <dbReference type="Proteomes" id="UP000325372"/>
    </source>
</evidence>
<dbReference type="RefSeq" id="WP_150863643.1">
    <property type="nucleotide sequence ID" value="NZ_VYXP01000004.1"/>
</dbReference>
<evidence type="ECO:0000256" key="1">
    <source>
        <dbReference type="SAM" id="Phobius"/>
    </source>
</evidence>
<dbReference type="CDD" id="cd00158">
    <property type="entry name" value="RHOD"/>
    <property type="match status" value="1"/>
</dbReference>
<gene>
    <name evidence="3" type="ORF">F3N42_06650</name>
</gene>
<reference evidence="3 4" key="1">
    <citation type="submission" date="2019-09" db="EMBL/GenBank/DDBJ databases">
        <title>Wenzhouxiangella sp. Genome sequencing and assembly.</title>
        <authorList>
            <person name="Zhang R."/>
        </authorList>
    </citation>
    <scope>NUCLEOTIDE SEQUENCE [LARGE SCALE GENOMIC DNA]</scope>
    <source>
        <strain evidence="3 4">W260</strain>
    </source>
</reference>
<dbReference type="PROSITE" id="PS50206">
    <property type="entry name" value="RHODANESE_3"/>
    <property type="match status" value="1"/>
</dbReference>
<sequence length="141" mass="14974">MQQLMEFIGNHILLSGGFLAVLVLLVATEVMRRGQRFRTLGPAEAVAFMNRNNAAVLDVSSAADFNRGHILGARNVPVSALDNPDKQVAKLVSGPLLVVCKNGQAAPQAAQKLIKAGAEDVVVLRGGMAQWASDQFPVTRA</sequence>
<protein>
    <submittedName>
        <fullName evidence="3">Rhodanese-like domain-containing protein</fullName>
    </submittedName>
</protein>
<evidence type="ECO:0000313" key="3">
    <source>
        <dbReference type="EMBL" id="KAA9131853.1"/>
    </source>
</evidence>
<dbReference type="PANTHER" id="PTHR43031">
    <property type="entry name" value="FAD-DEPENDENT OXIDOREDUCTASE"/>
    <property type="match status" value="1"/>
</dbReference>
<keyword evidence="1" id="KW-1133">Transmembrane helix</keyword>
<evidence type="ECO:0000259" key="2">
    <source>
        <dbReference type="PROSITE" id="PS50206"/>
    </source>
</evidence>
<name>A0A5N0T9X7_9GAMM</name>
<feature type="domain" description="Rhodanese" evidence="2">
    <location>
        <begin position="50"/>
        <end position="140"/>
    </location>
</feature>
<feature type="transmembrane region" description="Helical" evidence="1">
    <location>
        <begin position="12"/>
        <end position="31"/>
    </location>
</feature>